<feature type="compositionally biased region" description="Acidic residues" evidence="2">
    <location>
        <begin position="180"/>
        <end position="194"/>
    </location>
</feature>
<feature type="region of interest" description="Disordered" evidence="2">
    <location>
        <begin position="325"/>
        <end position="351"/>
    </location>
</feature>
<evidence type="ECO:0000259" key="3">
    <source>
        <dbReference type="Pfam" id="PF14652"/>
    </source>
</evidence>
<keyword evidence="5" id="KW-1185">Reference proteome</keyword>
<dbReference type="PANTHER" id="PTHR21534">
    <property type="entry name" value="KATANIN-INTERACTING PROTEIN"/>
    <property type="match status" value="1"/>
</dbReference>
<feature type="compositionally biased region" description="Low complexity" evidence="2">
    <location>
        <begin position="723"/>
        <end position="740"/>
    </location>
</feature>
<feature type="coiled-coil region" evidence="1">
    <location>
        <begin position="1116"/>
        <end position="1146"/>
    </location>
</feature>
<name>A0A9W6X0K4_9STRA</name>
<feature type="region of interest" description="Disordered" evidence="2">
    <location>
        <begin position="2160"/>
        <end position="2179"/>
    </location>
</feature>
<feature type="region of interest" description="Disordered" evidence="2">
    <location>
        <begin position="77"/>
        <end position="142"/>
    </location>
</feature>
<proteinExistence type="predicted"/>
<feature type="compositionally biased region" description="Low complexity" evidence="2">
    <location>
        <begin position="82"/>
        <end position="95"/>
    </location>
</feature>
<feature type="domain" description="KATNIP" evidence="3">
    <location>
        <begin position="874"/>
        <end position="1058"/>
    </location>
</feature>
<evidence type="ECO:0000256" key="2">
    <source>
        <dbReference type="SAM" id="MobiDB-lite"/>
    </source>
</evidence>
<reference evidence="4" key="1">
    <citation type="submission" date="2023-04" db="EMBL/GenBank/DDBJ databases">
        <title>Phytophthora lilii NBRC 32176.</title>
        <authorList>
            <person name="Ichikawa N."/>
            <person name="Sato H."/>
            <person name="Tonouchi N."/>
        </authorList>
    </citation>
    <scope>NUCLEOTIDE SEQUENCE</scope>
    <source>
        <strain evidence="4">NBRC 32176</strain>
    </source>
</reference>
<feature type="compositionally biased region" description="Acidic residues" evidence="2">
    <location>
        <begin position="2100"/>
        <end position="2110"/>
    </location>
</feature>
<feature type="coiled-coil region" evidence="1">
    <location>
        <begin position="357"/>
        <end position="424"/>
    </location>
</feature>
<feature type="domain" description="KATNIP" evidence="3">
    <location>
        <begin position="1301"/>
        <end position="1556"/>
    </location>
</feature>
<feature type="region of interest" description="Disordered" evidence="2">
    <location>
        <begin position="685"/>
        <end position="765"/>
    </location>
</feature>
<protein>
    <submittedName>
        <fullName evidence="4">Unnamed protein product</fullName>
    </submittedName>
</protein>
<dbReference type="Pfam" id="PF14652">
    <property type="entry name" value="DUF4457"/>
    <property type="match status" value="4"/>
</dbReference>
<feature type="compositionally biased region" description="Low complexity" evidence="2">
    <location>
        <begin position="325"/>
        <end position="341"/>
    </location>
</feature>
<comment type="caution">
    <text evidence="4">The sequence shown here is derived from an EMBL/GenBank/DDBJ whole genome shotgun (WGS) entry which is preliminary data.</text>
</comment>
<feature type="compositionally biased region" description="Basic and acidic residues" evidence="2">
    <location>
        <begin position="130"/>
        <end position="139"/>
    </location>
</feature>
<feature type="region of interest" description="Disordered" evidence="2">
    <location>
        <begin position="1152"/>
        <end position="1203"/>
    </location>
</feature>
<gene>
    <name evidence="4" type="ORF">Plil01_001016900</name>
</gene>
<feature type="compositionally biased region" description="Acidic residues" evidence="2">
    <location>
        <begin position="2002"/>
        <end position="2014"/>
    </location>
</feature>
<evidence type="ECO:0000313" key="4">
    <source>
        <dbReference type="EMBL" id="GMF24762.1"/>
    </source>
</evidence>
<sequence length="2197" mass="245068">MAERKRWDKQDFHPPRGDSAAATADAKADPVLTKQLQYIKVLEERNRVKKRLAAASKRNDRLQEREEAFVTAFNVPARAAQSGSSTARNSRSATSVLPTKLAPKPDEAKLTKCRSAPSTTLNFASASAGGEDKGAEQNRARRAKWNRPQAPMEVAVEHQDGVPLFRLTTQDEAAKSEEKGGEDELDEEESYLEESFEEFEEDEEEFGRQRQGAEEKAHVKELVIEEIGEDEEYGGDVKLTASRDNLYTSKTSNTTDDTVDLSKTTKELVGIIQHLSRSKQRALMNVLQKFQASEQDENDVKVLQSSIGDPAIWKEITCTLNNSPSGSAASGAAEGAGNISNRDTPISTFDHPTITPLKNLLEEQLQWEDEYANQVKERLAREREEKQRILKEAEERRAKMMQQLEDEEHEIERLMEAKRRERIAKLRALQDDGDITGCDQARTQEAKPLVNSTISANSENRSIPIFKIESKEEQQLHKLPDGDGASFFADAKEISLKASDKDDMQGCGNLPGAPRVPVVPRLNLSDVNPIKRKEGCEIVVKLLSTWSKTRAVGLTQICVYDSNGEELPVNLDTLRLYDQLSGRPLPQSNDMVRGMHKLFNGVAQTNKENNMWLGRLGDSAHNASTRDIDVLVSGKCVWTGSLPETFGDEDDNICTWIDLLNTARKTTRTACLESSSIVSADVKELSRSHTLPPERWVNTETDGSQPTKASAPTPMWLSGPCASSSSLDRVSMSSRSSSDDTWGADEKPLSGGITSRRRQGKALYSAQKSITDAKVASHVTLPDRADSKPFLRQKNEAKTQETQQHVMVPELSSLSSWDSLEKFSKTNRSRLPQPADISESTMSETDVSNGHAKVKLESSVSRTTFTTSALLTELRQGEVGSSFTFSPPVKFPGVLKTSPLERAIENDVSSVNYDVDSVNTGAVGDIPVLPSGKWLQIEILSTWGDPYYVGLNGVEIFNHLGELVQFQDPGRQVTACPESINVLEENTNDPRVPKNLIDGVNFTCDDFHMWLAPYTPGQSHYVLLEMDSSVLVSMVRIWNYNKSRTHTCRGVREARIILHNSDPTKQLRDNERSVGGEDGRRLIFEGEIRQAPGLVGSDSMELSNEVILFTQETTILDAIETNDEALRALAREQQREEEENRNIVATVHRTMELRRPRTSDSGSRTIERSPKNQEGDDNGWRHTRVGKDGRPLTTATGLFTSHDPRSRISIDSWVNDEPQQRSPDATKVIEGVPDAVVKQNFDENLPRGRRLTLQLISSWGDRNYVGLTQVEVLVGARGTPIPLDVANIDAKPRDLASSGTVPELRIELKTAQYFYGLRIWNYNKSPEDTYRGVKQLVVRLDGTIISPKETGYLLRKAPGVANFSFGQLLTFSNDDGTLEKVQTYSERVRYPFSTRGYKTPIIRQDYEAPLYPQGFLLKIVCWTTWGDPYYLGLNGIELYDFSGARITERPSIITAVPYSVSELDDSNGHKLDLRTPDNLVSGFDKNTWDADDSWLAPLASSLGNQQGNIIYIGFSIPVVLSMIKFWNYSKTPERGAKDVDIYLDDMHLFSGTLRKAPRSDLHGASNRLAKVHKVTEQFGQPILFSASQAQVDSEKRNAYYCGVEEQDVLCINEGQVMQESRAILIMARIRVASTVGESANSRSHNVLSRWTQNYMDRRTRQSTRLMQSTQEALIERCHARQLVAREKAFDRQLAFSWPRLFVGLISLVLVFSDIFRGGLGVSKLKGYYYPALHPDKVLDFGTSWNYSVFAATKDDATVGILKQVYGLKNSIRPRYRGVRSQTTLNSSTTLVTTTAGGAVAPATNASLSNNMNFGNTCPVLWNLSSGLRTTALAGGLALPASAVTLTITADVNGTPTAGTGITPSQSFSRLLVPTYSPNTSADHALAQKKTFRYFERITNKFTVAPGASFTWTVSNGIANPKRLIMQPVITNPTASATVSDSLQSLIRLWVRSPKVLFKADLDNFLLKGPKGPPEIIKGEASETPKSSKKKYTYVPQSTDPDANMEEPTAPEESFEDIFSGVNDVAQTQREFRREDSNRRRQEMAAKFADEVMKESVKLLKRKRTATPSNKSPTDKRATKRAAKRAKEEPSITRQLFQDSDVNESSDDDEIKEEKRLRGLNAGIKKVYTDDINSYKSQFAANLYESIRHRFGEAVDQRKGKDYFEDNAPKPPRKHKMKRDAMNQYKAEMKGWLDGIFI</sequence>
<dbReference type="InterPro" id="IPR026704">
    <property type="entry name" value="KATNIP"/>
</dbReference>
<organism evidence="4 5">
    <name type="scientific">Phytophthora lilii</name>
    <dbReference type="NCBI Taxonomy" id="2077276"/>
    <lineage>
        <taxon>Eukaryota</taxon>
        <taxon>Sar</taxon>
        <taxon>Stramenopiles</taxon>
        <taxon>Oomycota</taxon>
        <taxon>Peronosporomycetes</taxon>
        <taxon>Peronosporales</taxon>
        <taxon>Peronosporaceae</taxon>
        <taxon>Phytophthora</taxon>
    </lineage>
</organism>
<evidence type="ECO:0000256" key="1">
    <source>
        <dbReference type="SAM" id="Coils"/>
    </source>
</evidence>
<dbReference type="PANTHER" id="PTHR21534:SF0">
    <property type="entry name" value="KATANIN-INTERACTING PROTEIN"/>
    <property type="match status" value="1"/>
</dbReference>
<feature type="compositionally biased region" description="Polar residues" evidence="2">
    <location>
        <begin position="116"/>
        <end position="125"/>
    </location>
</feature>
<accession>A0A9W6X0K4</accession>
<feature type="region of interest" description="Disordered" evidence="2">
    <location>
        <begin position="825"/>
        <end position="850"/>
    </location>
</feature>
<keyword evidence="1" id="KW-0175">Coiled coil</keyword>
<feature type="compositionally biased region" description="Basic and acidic residues" evidence="2">
    <location>
        <begin position="1"/>
        <end position="16"/>
    </location>
</feature>
<evidence type="ECO:0000313" key="5">
    <source>
        <dbReference type="Proteomes" id="UP001165083"/>
    </source>
</evidence>
<feature type="region of interest" description="Disordered" evidence="2">
    <location>
        <begin position="2059"/>
        <end position="2111"/>
    </location>
</feature>
<feature type="compositionally biased region" description="Basic and acidic residues" evidence="2">
    <location>
        <begin position="1165"/>
        <end position="1190"/>
    </location>
</feature>
<feature type="domain" description="KATNIP" evidence="3">
    <location>
        <begin position="1253"/>
        <end position="1297"/>
    </location>
</feature>
<feature type="compositionally biased region" description="Polar residues" evidence="2">
    <location>
        <begin position="838"/>
        <end position="848"/>
    </location>
</feature>
<feature type="region of interest" description="Disordered" evidence="2">
    <location>
        <begin position="172"/>
        <end position="194"/>
    </location>
</feature>
<dbReference type="InterPro" id="IPR027859">
    <property type="entry name" value="KATNIP_dom"/>
</dbReference>
<feature type="region of interest" description="Disordered" evidence="2">
    <location>
        <begin position="1970"/>
        <end position="2014"/>
    </location>
</feature>
<feature type="domain" description="KATNIP" evidence="3">
    <location>
        <begin position="541"/>
        <end position="618"/>
    </location>
</feature>
<feature type="region of interest" description="Disordered" evidence="2">
    <location>
        <begin position="1"/>
        <end position="28"/>
    </location>
</feature>
<feature type="compositionally biased region" description="Polar residues" evidence="2">
    <location>
        <begin position="698"/>
        <end position="710"/>
    </location>
</feature>
<dbReference type="Proteomes" id="UP001165083">
    <property type="component" value="Unassembled WGS sequence"/>
</dbReference>
<dbReference type="OrthoDB" id="304622at2759"/>
<dbReference type="EMBL" id="BSXW01000528">
    <property type="protein sequence ID" value="GMF24762.1"/>
    <property type="molecule type" value="Genomic_DNA"/>
</dbReference>